<dbReference type="Pfam" id="PF02878">
    <property type="entry name" value="PGM_PMM_I"/>
    <property type="match status" value="1"/>
</dbReference>
<evidence type="ECO:0000256" key="15">
    <source>
        <dbReference type="RuleBase" id="RU004326"/>
    </source>
</evidence>
<evidence type="ECO:0000256" key="3">
    <source>
        <dbReference type="ARBA" id="ARBA00005164"/>
    </source>
</evidence>
<keyword evidence="10 15" id="KW-0460">Magnesium</keyword>
<keyword evidence="11" id="KW-0413">Isomerase</keyword>
<comment type="cofactor">
    <cofactor evidence="2">
        <name>Mg(2+)</name>
        <dbReference type="ChEBI" id="CHEBI:18420"/>
    </cofactor>
</comment>
<dbReference type="SUPFAM" id="SSF55957">
    <property type="entry name" value="Phosphoglucomutase, C-terminal domain"/>
    <property type="match status" value="1"/>
</dbReference>
<dbReference type="InterPro" id="IPR005843">
    <property type="entry name" value="A-D-PHexomutase_C"/>
</dbReference>
<dbReference type="Pfam" id="PF02880">
    <property type="entry name" value="PGM_PMM_III"/>
    <property type="match status" value="1"/>
</dbReference>
<evidence type="ECO:0000256" key="11">
    <source>
        <dbReference type="ARBA" id="ARBA00023235"/>
    </source>
</evidence>
<dbReference type="GO" id="GO:0000287">
    <property type="term" value="F:magnesium ion binding"/>
    <property type="evidence" value="ECO:0007669"/>
    <property type="project" value="InterPro"/>
</dbReference>
<dbReference type="InterPro" id="IPR005846">
    <property type="entry name" value="A-D-PHexomutase_a/b/a-III"/>
</dbReference>
<keyword evidence="7" id="KW-0119">Carbohydrate metabolism</keyword>
<dbReference type="Gene3D" id="3.40.120.10">
    <property type="entry name" value="Alpha-D-Glucose-1,6-Bisphosphate, subunit A, domain 3"/>
    <property type="match status" value="3"/>
</dbReference>
<keyword evidence="9 15" id="KW-0479">Metal-binding</keyword>
<evidence type="ECO:0000256" key="4">
    <source>
        <dbReference type="ARBA" id="ARBA00005189"/>
    </source>
</evidence>
<dbReference type="InterPro" id="IPR005841">
    <property type="entry name" value="Alpha-D-phosphohexomutase_SF"/>
</dbReference>
<evidence type="ECO:0000256" key="9">
    <source>
        <dbReference type="ARBA" id="ARBA00022723"/>
    </source>
</evidence>
<evidence type="ECO:0000256" key="1">
    <source>
        <dbReference type="ARBA" id="ARBA00000443"/>
    </source>
</evidence>
<dbReference type="PRINTS" id="PR00509">
    <property type="entry name" value="PGMPMM"/>
</dbReference>
<evidence type="ECO:0000313" key="21">
    <source>
        <dbReference type="Proteomes" id="UP000240717"/>
    </source>
</evidence>
<evidence type="ECO:0000256" key="2">
    <source>
        <dbReference type="ARBA" id="ARBA00001946"/>
    </source>
</evidence>
<comment type="catalytic activity">
    <reaction evidence="1">
        <text>alpha-D-glucose 1-phosphate = alpha-D-glucose 6-phosphate</text>
        <dbReference type="Rhea" id="RHEA:23536"/>
        <dbReference type="ChEBI" id="CHEBI:58225"/>
        <dbReference type="ChEBI" id="CHEBI:58601"/>
        <dbReference type="EC" id="5.4.2.2"/>
    </reaction>
</comment>
<dbReference type="Pfam" id="PF00408">
    <property type="entry name" value="PGM_PMM_IV"/>
    <property type="match status" value="1"/>
</dbReference>
<comment type="similarity">
    <text evidence="5 15">Belongs to the phosphohexose mutase family.</text>
</comment>
<dbReference type="RefSeq" id="WP_107532261.1">
    <property type="nucleotide sequence ID" value="NZ_PZEV01000071.1"/>
</dbReference>
<dbReference type="InterPro" id="IPR016055">
    <property type="entry name" value="A-D-PHexomutase_a/b/a-I/II/III"/>
</dbReference>
<dbReference type="GO" id="GO:0004614">
    <property type="term" value="F:phosphoglucomutase activity"/>
    <property type="evidence" value="ECO:0007669"/>
    <property type="project" value="UniProtKB-EC"/>
</dbReference>
<evidence type="ECO:0000259" key="19">
    <source>
        <dbReference type="Pfam" id="PF02880"/>
    </source>
</evidence>
<dbReference type="InterPro" id="IPR036900">
    <property type="entry name" value="A-D-PHexomutase_C_sf"/>
</dbReference>
<comment type="pathway">
    <text evidence="3">Glycolipid metabolism; diglucosyl-diacylglycerol biosynthesis.</text>
</comment>
<dbReference type="SUPFAM" id="SSF53738">
    <property type="entry name" value="Phosphoglucomutase, first 3 domains"/>
    <property type="match status" value="3"/>
</dbReference>
<evidence type="ECO:0000256" key="13">
    <source>
        <dbReference type="ARBA" id="ARBA00041398"/>
    </source>
</evidence>
<evidence type="ECO:0000256" key="6">
    <source>
        <dbReference type="ARBA" id="ARBA00012728"/>
    </source>
</evidence>
<evidence type="ECO:0000256" key="7">
    <source>
        <dbReference type="ARBA" id="ARBA00022526"/>
    </source>
</evidence>
<evidence type="ECO:0000256" key="5">
    <source>
        <dbReference type="ARBA" id="ARBA00010231"/>
    </source>
</evidence>
<dbReference type="GO" id="GO:0006006">
    <property type="term" value="P:glucose metabolic process"/>
    <property type="evidence" value="ECO:0007669"/>
    <property type="project" value="UniProtKB-KW"/>
</dbReference>
<comment type="caution">
    <text evidence="20">The sequence shown here is derived from an EMBL/GenBank/DDBJ whole genome shotgun (WGS) entry which is preliminary data.</text>
</comment>
<dbReference type="CDD" id="cd05799">
    <property type="entry name" value="PGM2"/>
    <property type="match status" value="1"/>
</dbReference>
<dbReference type="InterPro" id="IPR005845">
    <property type="entry name" value="A-D-PHexomutase_a/b/a-II"/>
</dbReference>
<dbReference type="PROSITE" id="PS00710">
    <property type="entry name" value="PGM_PMM"/>
    <property type="match status" value="1"/>
</dbReference>
<reference evidence="20 21" key="1">
    <citation type="journal article" date="2016" name="Front. Microbiol.">
        <title>Comprehensive Phylogenetic Analysis of Bovine Non-aureus Staphylococci Species Based on Whole-Genome Sequencing.</title>
        <authorList>
            <person name="Naushad S."/>
            <person name="Barkema H.W."/>
            <person name="Luby C."/>
            <person name="Condas L.A."/>
            <person name="Nobrega D.B."/>
            <person name="Carson D.A."/>
            <person name="De Buck J."/>
        </authorList>
    </citation>
    <scope>NUCLEOTIDE SEQUENCE [LARGE SCALE GENOMIC DNA]</scope>
    <source>
        <strain evidence="20 21">SNUC 2993</strain>
    </source>
</reference>
<dbReference type="Gene3D" id="3.30.310.50">
    <property type="entry name" value="Alpha-D-phosphohexomutase, C-terminal domain"/>
    <property type="match status" value="1"/>
</dbReference>
<dbReference type="STRING" id="1194526.A284_02050"/>
<evidence type="ECO:0000256" key="12">
    <source>
        <dbReference type="ARBA" id="ARBA00039995"/>
    </source>
</evidence>
<dbReference type="AlphaFoldDB" id="A0A2T4PXH5"/>
<name>A0A2T4PXH5_STAWA</name>
<evidence type="ECO:0000259" key="18">
    <source>
        <dbReference type="Pfam" id="PF02879"/>
    </source>
</evidence>
<keyword evidence="8" id="KW-0597">Phosphoprotein</keyword>
<dbReference type="PANTHER" id="PTHR45745:SF1">
    <property type="entry name" value="PHOSPHOGLUCOMUTASE 2B-RELATED"/>
    <property type="match status" value="1"/>
</dbReference>
<evidence type="ECO:0000256" key="8">
    <source>
        <dbReference type="ARBA" id="ARBA00022553"/>
    </source>
</evidence>
<dbReference type="Proteomes" id="UP000240717">
    <property type="component" value="Unassembled WGS sequence"/>
</dbReference>
<feature type="domain" description="Alpha-D-phosphohexomutase alpha/beta/alpha" evidence="18">
    <location>
        <begin position="198"/>
        <end position="301"/>
    </location>
</feature>
<keyword evidence="7" id="KW-0313">Glucose metabolism</keyword>
<evidence type="ECO:0000256" key="10">
    <source>
        <dbReference type="ARBA" id="ARBA00022842"/>
    </source>
</evidence>
<accession>A0A2T4PXH5</accession>
<dbReference type="PANTHER" id="PTHR45745">
    <property type="entry name" value="PHOSPHOMANNOMUTASE 45A"/>
    <property type="match status" value="1"/>
</dbReference>
<evidence type="ECO:0000259" key="17">
    <source>
        <dbReference type="Pfam" id="PF02878"/>
    </source>
</evidence>
<dbReference type="EMBL" id="PZEV01000071">
    <property type="protein sequence ID" value="PTI49429.1"/>
    <property type="molecule type" value="Genomic_DNA"/>
</dbReference>
<evidence type="ECO:0000256" key="14">
    <source>
        <dbReference type="ARBA" id="ARBA00041467"/>
    </source>
</evidence>
<proteinExistence type="inferred from homology"/>
<dbReference type="Pfam" id="PF02879">
    <property type="entry name" value="PGM_PMM_II"/>
    <property type="match status" value="1"/>
</dbReference>
<feature type="domain" description="Alpha-D-phosphohexomutase alpha/beta/alpha" evidence="19">
    <location>
        <begin position="309"/>
        <end position="427"/>
    </location>
</feature>
<evidence type="ECO:0000259" key="16">
    <source>
        <dbReference type="Pfam" id="PF00408"/>
    </source>
</evidence>
<evidence type="ECO:0000313" key="20">
    <source>
        <dbReference type="EMBL" id="PTI49429.1"/>
    </source>
</evidence>
<dbReference type="GO" id="GO:0008973">
    <property type="term" value="F:phosphopentomutase activity"/>
    <property type="evidence" value="ECO:0007669"/>
    <property type="project" value="TreeGrafter"/>
</dbReference>
<dbReference type="InterPro" id="IPR016066">
    <property type="entry name" value="A-D-PHexomutase_CS"/>
</dbReference>
<dbReference type="EC" id="5.4.2.2" evidence="6"/>
<feature type="domain" description="Alpha-D-phosphohexomutase alpha/beta/alpha" evidence="17">
    <location>
        <begin position="35"/>
        <end position="167"/>
    </location>
</feature>
<gene>
    <name evidence="20" type="ORF">BU085_12120</name>
</gene>
<dbReference type="GO" id="GO:0006166">
    <property type="term" value="P:purine ribonucleoside salvage"/>
    <property type="evidence" value="ECO:0007669"/>
    <property type="project" value="TreeGrafter"/>
</dbReference>
<feature type="domain" description="Alpha-D-phosphohexomutase C-terminal" evidence="16">
    <location>
        <begin position="497"/>
        <end position="525"/>
    </location>
</feature>
<organism evidence="20 21">
    <name type="scientific">Staphylococcus warneri</name>
    <dbReference type="NCBI Taxonomy" id="1292"/>
    <lineage>
        <taxon>Bacteria</taxon>
        <taxon>Bacillati</taxon>
        <taxon>Bacillota</taxon>
        <taxon>Bacilli</taxon>
        <taxon>Bacillales</taxon>
        <taxon>Staphylococcaceae</taxon>
        <taxon>Staphylococcus</taxon>
    </lineage>
</organism>
<comment type="pathway">
    <text evidence="4">Lipid metabolism.</text>
</comment>
<dbReference type="InterPro" id="IPR005844">
    <property type="entry name" value="A-D-PHexomutase_a/b/a-I"/>
</dbReference>
<protein>
    <recommendedName>
        <fullName evidence="12">Phosphoglucomutase</fullName>
        <ecNumber evidence="6">5.4.2.2</ecNumber>
    </recommendedName>
    <alternativeName>
        <fullName evidence="14">Alpha-phosphoglucomutase</fullName>
    </alternativeName>
    <alternativeName>
        <fullName evidence="13">Glucose phosphomutase</fullName>
    </alternativeName>
</protein>
<sequence length="547" mass="61124">MKDNWINVIDDSLVKDFYNQQSSEEQQEGFETTLAFGTAGIRGKLGLGEGRLNRFTVSKVALGLAQFLQSKHDSPVAVIHYDTRHLSPEFAQIIATILASHDIKVYLSDTYRTTPDLSYAVRFLEAHAGVMITASHNPKDYNGIKVYGEDGAQLSTEPSNVLSDYINALGDPLTIELPQLSNEQQSLILSVPDEVREAYFKDVQSLVGDIPQSDLQVVFTSLHGTSVPVVPEILSQLNFNQFNLVEAQCKPDPNFSSVASANPEDHKAFDQSIALANQVNADLLISTDPDADRLGIAERDQEGNIYYYNGNQIGALLLNYQIKATSHLNNRLMIQSIVSSELAKSVARHHGVAYKEVLTGFKYIAEAIRNMSEDQNYLLGYEESYGFLAGPFVRDKDAIQIVPLIIKYASELKNEGRMLKDDLEDIYQQVGRHNDQLFSHTFESAKGKAIIDDIMKSYRNNPPRTINGLDVLAIEDYETGEKVDFQTNETTPITLPKANVLKIYFKEGFIALRPSGTEPKIKLYVSLTIDHFDDVAQQINEEIFNLK</sequence>